<feature type="transmembrane region" description="Helical" evidence="4">
    <location>
        <begin position="35"/>
        <end position="56"/>
    </location>
</feature>
<dbReference type="AlphaFoldDB" id="A0A6G8QDI2"/>
<dbReference type="CDD" id="cd05830">
    <property type="entry name" value="Sortase_E"/>
    <property type="match status" value="1"/>
</dbReference>
<keyword evidence="4" id="KW-1133">Transmembrane helix</keyword>
<dbReference type="InterPro" id="IPR005754">
    <property type="entry name" value="Sortase"/>
</dbReference>
<dbReference type="InterPro" id="IPR023365">
    <property type="entry name" value="Sortase_dom-sf"/>
</dbReference>
<evidence type="ECO:0000313" key="6">
    <source>
        <dbReference type="Proteomes" id="UP000501452"/>
    </source>
</evidence>
<accession>A0A6G8QDI2</accession>
<feature type="active site" description="Acyl-thioester intermediate" evidence="2">
    <location>
        <position position="197"/>
    </location>
</feature>
<evidence type="ECO:0000256" key="2">
    <source>
        <dbReference type="PIRSR" id="PIRSR605754-1"/>
    </source>
</evidence>
<protein>
    <submittedName>
        <fullName evidence="5">Sortase</fullName>
    </submittedName>
</protein>
<feature type="region of interest" description="Disordered" evidence="3">
    <location>
        <begin position="1"/>
        <end position="33"/>
    </location>
</feature>
<sequence>MRGRVRAGRQSARNPASFSENTRRPKRRRPGGRDLGRIALLTLGSALVISALFATLSQLRGPAEPGGGAAAAEVSRDKALTLTVPKMDRVRDVPVSDAAADDEVALRGGALHVEDTGFPWEEANVYIAGHRLGYPRTRSFLVFWDLNTLRRGDSVLLEDSKGTRYVYRVFDRMVVPPDRVSVKKPIPGKNIVSLQTCTLPDYSERLVVRAELAETKEKA</sequence>
<evidence type="ECO:0000313" key="5">
    <source>
        <dbReference type="EMBL" id="QIN84513.1"/>
    </source>
</evidence>
<dbReference type="Gene3D" id="2.40.260.10">
    <property type="entry name" value="Sortase"/>
    <property type="match status" value="1"/>
</dbReference>
<dbReference type="SUPFAM" id="SSF63817">
    <property type="entry name" value="Sortase"/>
    <property type="match status" value="1"/>
</dbReference>
<dbReference type="KEGG" id="rub:GBA63_19085"/>
<evidence type="ECO:0000256" key="4">
    <source>
        <dbReference type="SAM" id="Phobius"/>
    </source>
</evidence>
<feature type="active site" description="Proton donor/acceptor" evidence="2">
    <location>
        <position position="130"/>
    </location>
</feature>
<keyword evidence="4" id="KW-0812">Transmembrane</keyword>
<gene>
    <name evidence="5" type="ORF">GBA63_19085</name>
</gene>
<evidence type="ECO:0000256" key="1">
    <source>
        <dbReference type="ARBA" id="ARBA00022801"/>
    </source>
</evidence>
<name>A0A6G8QDI2_9ACTN</name>
<dbReference type="Proteomes" id="UP000501452">
    <property type="component" value="Chromosome"/>
</dbReference>
<dbReference type="InterPro" id="IPR042003">
    <property type="entry name" value="Sortase_E"/>
</dbReference>
<keyword evidence="6" id="KW-1185">Reference proteome</keyword>
<proteinExistence type="predicted"/>
<feature type="compositionally biased region" description="Polar residues" evidence="3">
    <location>
        <begin position="11"/>
        <end position="20"/>
    </location>
</feature>
<reference evidence="5 6" key="1">
    <citation type="submission" date="2019-10" db="EMBL/GenBank/DDBJ databases">
        <title>Rubrobacter sp nov SCSIO 52090 isolated from a deep-sea sediment in the South China Sea.</title>
        <authorList>
            <person name="Chen R.W."/>
        </authorList>
    </citation>
    <scope>NUCLEOTIDE SEQUENCE [LARGE SCALE GENOMIC DNA]</scope>
    <source>
        <strain evidence="5 6">SCSIO 52909</strain>
    </source>
</reference>
<organism evidence="5 6">
    <name type="scientific">Rubrobacter tropicus</name>
    <dbReference type="NCBI Taxonomy" id="2653851"/>
    <lineage>
        <taxon>Bacteria</taxon>
        <taxon>Bacillati</taxon>
        <taxon>Actinomycetota</taxon>
        <taxon>Rubrobacteria</taxon>
        <taxon>Rubrobacterales</taxon>
        <taxon>Rubrobacteraceae</taxon>
        <taxon>Rubrobacter</taxon>
    </lineage>
</organism>
<dbReference type="EMBL" id="CP045119">
    <property type="protein sequence ID" value="QIN84513.1"/>
    <property type="molecule type" value="Genomic_DNA"/>
</dbReference>
<dbReference type="Pfam" id="PF04203">
    <property type="entry name" value="Sortase"/>
    <property type="match status" value="1"/>
</dbReference>
<dbReference type="GO" id="GO:0016787">
    <property type="term" value="F:hydrolase activity"/>
    <property type="evidence" value="ECO:0007669"/>
    <property type="project" value="UniProtKB-KW"/>
</dbReference>
<evidence type="ECO:0000256" key="3">
    <source>
        <dbReference type="SAM" id="MobiDB-lite"/>
    </source>
</evidence>
<dbReference type="NCBIfam" id="TIGR01076">
    <property type="entry name" value="sortase_fam"/>
    <property type="match status" value="1"/>
</dbReference>
<keyword evidence="1" id="KW-0378">Hydrolase</keyword>
<keyword evidence="4" id="KW-0472">Membrane</keyword>